<protein>
    <submittedName>
        <fullName evidence="2">Phosphotransferase</fullName>
    </submittedName>
</protein>
<dbReference type="Gene3D" id="3.30.200.20">
    <property type="entry name" value="Phosphorylase Kinase, domain 1"/>
    <property type="match status" value="1"/>
</dbReference>
<evidence type="ECO:0000313" key="3">
    <source>
        <dbReference type="Proteomes" id="UP001247805"/>
    </source>
</evidence>
<dbReference type="Proteomes" id="UP001247805">
    <property type="component" value="Unassembled WGS sequence"/>
</dbReference>
<comment type="caution">
    <text evidence="2">The sequence shown here is derived from an EMBL/GenBank/DDBJ whole genome shotgun (WGS) entry which is preliminary data.</text>
</comment>
<name>A0ABU3SZZ2_9ALTE</name>
<feature type="domain" description="Aminoglycoside phosphotransferase" evidence="1">
    <location>
        <begin position="30"/>
        <end position="225"/>
    </location>
</feature>
<dbReference type="PANTHER" id="PTHR22603:SF66">
    <property type="entry name" value="ETHANOLAMINE KINASE"/>
    <property type="match status" value="1"/>
</dbReference>
<dbReference type="InterPro" id="IPR011009">
    <property type="entry name" value="Kinase-like_dom_sf"/>
</dbReference>
<accession>A0ABU3SZZ2</accession>
<reference evidence="2 3" key="1">
    <citation type="submission" date="2023-10" db="EMBL/GenBank/DDBJ databases">
        <title>Glaciecola aquimarina strain GGW-M5 nov., isolated from a coastal seawater.</title>
        <authorList>
            <person name="Bayburt H."/>
            <person name="Kim J.M."/>
            <person name="Choi B.J."/>
            <person name="Jeon C.O."/>
        </authorList>
    </citation>
    <scope>NUCLEOTIDE SEQUENCE [LARGE SCALE GENOMIC DNA]</scope>
    <source>
        <strain evidence="2 3">KCTC 32108</strain>
    </source>
</reference>
<dbReference type="Gene3D" id="3.90.1200.10">
    <property type="match status" value="1"/>
</dbReference>
<gene>
    <name evidence="2" type="ORF">RS130_18280</name>
</gene>
<proteinExistence type="predicted"/>
<dbReference type="InterPro" id="IPR002575">
    <property type="entry name" value="Aminoglycoside_PTrfase"/>
</dbReference>
<dbReference type="Pfam" id="PF01636">
    <property type="entry name" value="APH"/>
    <property type="match status" value="1"/>
</dbReference>
<dbReference type="RefSeq" id="WP_316027119.1">
    <property type="nucleotide sequence ID" value="NZ_JAWDIO010000002.1"/>
</dbReference>
<dbReference type="SUPFAM" id="SSF56112">
    <property type="entry name" value="Protein kinase-like (PK-like)"/>
    <property type="match status" value="1"/>
</dbReference>
<sequence>MQEVDIKVLQPIYAELHASGVFSSNCQLVEIIGGAVNKSYQLIDNQRRYFVKIFSPDELGGIDRRQQFLRQKELAKLGLAPQPCYLSNKHQFQVDDWVEGQSLLDEQVDVAHKYRQLARSLLRIHKLGNTPILNFLPLDLPQKWQEYIAIAKLKLSAAEQLNISQWTDIWYSADNANHGSNSCVCHNDLSLQHVLLSPSEVIFDWEYAAFSNRYFDIASSLLVNTASIECEQILLLEYANLSDLPLARVISQVGLMKPLVEFTNKLWFMAADKQASLN</sequence>
<keyword evidence="3" id="KW-1185">Reference proteome</keyword>
<evidence type="ECO:0000313" key="2">
    <source>
        <dbReference type="EMBL" id="MDU0355585.1"/>
    </source>
</evidence>
<dbReference type="EMBL" id="JAWDIO010000002">
    <property type="protein sequence ID" value="MDU0355585.1"/>
    <property type="molecule type" value="Genomic_DNA"/>
</dbReference>
<dbReference type="PANTHER" id="PTHR22603">
    <property type="entry name" value="CHOLINE/ETHANOALAMINE KINASE"/>
    <property type="match status" value="1"/>
</dbReference>
<evidence type="ECO:0000259" key="1">
    <source>
        <dbReference type="Pfam" id="PF01636"/>
    </source>
</evidence>
<organism evidence="2 3">
    <name type="scientific">Paraglaciecola aquimarina</name>
    <dbReference type="NCBI Taxonomy" id="1235557"/>
    <lineage>
        <taxon>Bacteria</taxon>
        <taxon>Pseudomonadati</taxon>
        <taxon>Pseudomonadota</taxon>
        <taxon>Gammaproteobacteria</taxon>
        <taxon>Alteromonadales</taxon>
        <taxon>Alteromonadaceae</taxon>
        <taxon>Paraglaciecola</taxon>
    </lineage>
</organism>